<evidence type="ECO:0000313" key="2">
    <source>
        <dbReference type="Proteomes" id="UP000241507"/>
    </source>
</evidence>
<dbReference type="KEGG" id="grs:C7S20_05295"/>
<accession>A0A2R3Z385</accession>
<reference evidence="2" key="1">
    <citation type="submission" date="2018-03" db="EMBL/GenBank/DDBJ databases">
        <title>Gramella fulva sp. nov., isolated from a dry surface of tidal flat.</title>
        <authorList>
            <person name="Hwang S.H."/>
            <person name="Hwang W.M."/>
            <person name="Kang K."/>
            <person name="Ahn T.-Y."/>
        </authorList>
    </citation>
    <scope>NUCLEOTIDE SEQUENCE [LARGE SCALE GENOMIC DNA]</scope>
    <source>
        <strain evidence="2">SH35</strain>
    </source>
</reference>
<organism evidence="1 2">
    <name type="scientific">Christiangramia fulva</name>
    <dbReference type="NCBI Taxonomy" id="2126553"/>
    <lineage>
        <taxon>Bacteria</taxon>
        <taxon>Pseudomonadati</taxon>
        <taxon>Bacteroidota</taxon>
        <taxon>Flavobacteriia</taxon>
        <taxon>Flavobacteriales</taxon>
        <taxon>Flavobacteriaceae</taxon>
        <taxon>Christiangramia</taxon>
    </lineage>
</organism>
<dbReference type="RefSeq" id="WP_107011504.1">
    <property type="nucleotide sequence ID" value="NZ_CP028136.1"/>
</dbReference>
<proteinExistence type="predicted"/>
<dbReference type="OrthoDB" id="9997107at2"/>
<protein>
    <submittedName>
        <fullName evidence="1">Uncharacterized protein</fullName>
    </submittedName>
</protein>
<dbReference type="Proteomes" id="UP000241507">
    <property type="component" value="Chromosome"/>
</dbReference>
<name>A0A2R3Z385_9FLAO</name>
<sequence>MEISKNPVSAGHDKSSNYFVLNQNSEVLFRSLANVETVRKELKFELSVINNIILKAKKEVDSKMEEDPYLFMESRFYSSYFNSRIKGNLRQFIVNNPEFRRRIKIRVKYGSAYFIVKDRYLIYIKKLNGNGKPNYVSTPRSNKLMNGLPFRGGDSSIPILFVGPQFRGIHFEGTSITSLISKKEVNWNMSISDLFSGVNYNLSSDNKIITTELDNVRIKNKSLKNKRKSS</sequence>
<keyword evidence="2" id="KW-1185">Reference proteome</keyword>
<dbReference type="EMBL" id="CP028136">
    <property type="protein sequence ID" value="AVR44726.1"/>
    <property type="molecule type" value="Genomic_DNA"/>
</dbReference>
<dbReference type="AlphaFoldDB" id="A0A2R3Z385"/>
<evidence type="ECO:0000313" key="1">
    <source>
        <dbReference type="EMBL" id="AVR44726.1"/>
    </source>
</evidence>
<gene>
    <name evidence="1" type="ORF">C7S20_05295</name>
</gene>